<accession>A0ABU2G5M4</accession>
<dbReference type="InterPro" id="IPR023210">
    <property type="entry name" value="NADP_OxRdtase_dom"/>
</dbReference>
<dbReference type="Pfam" id="PF00248">
    <property type="entry name" value="Aldo_ket_red"/>
    <property type="match status" value="1"/>
</dbReference>
<keyword evidence="6" id="KW-1185">Reference proteome</keyword>
<dbReference type="Proteomes" id="UP001254813">
    <property type="component" value="Unassembled WGS sequence"/>
</dbReference>
<dbReference type="InterPro" id="IPR020471">
    <property type="entry name" value="AKR"/>
</dbReference>
<dbReference type="SUPFAM" id="SSF51430">
    <property type="entry name" value="NAD(P)-linked oxidoreductase"/>
    <property type="match status" value="1"/>
</dbReference>
<evidence type="ECO:0000256" key="1">
    <source>
        <dbReference type="ARBA" id="ARBA00007905"/>
    </source>
</evidence>
<protein>
    <submittedName>
        <fullName evidence="5">Aldo/keto reductase</fullName>
    </submittedName>
</protein>
<sequence>MTLDLPPVGFGTLGITDVDLLTTGIEMGYEYVDTAQFYGNESEVGDAIERADVDRGEFTLATKIWYDRLGYDDVHDAVEGSLDRLGVDTIDLLYVHWPLGDYDPEETLRAYNELVAEGTVSNIGVSNFSPEILETALEHADPTVAANQIELHPLLQQERSREFHREHGVETLAYGPLLGGRTEMIPELEEIAEKHDTTASSVALAWSQRLDGVTPIAGAETESHLRENLDSVDLELDDEDVETIETLGREINAYGSNGVSIDPGVDRL</sequence>
<proteinExistence type="inferred from homology"/>
<dbReference type="PANTHER" id="PTHR43827:SF3">
    <property type="entry name" value="NADP-DEPENDENT OXIDOREDUCTASE DOMAIN-CONTAINING PROTEIN"/>
    <property type="match status" value="1"/>
</dbReference>
<evidence type="ECO:0000313" key="6">
    <source>
        <dbReference type="Proteomes" id="UP001254813"/>
    </source>
</evidence>
<name>A0ABU2G5M4_9EURY</name>
<dbReference type="PIRSF" id="PIRSF000097">
    <property type="entry name" value="AKR"/>
    <property type="match status" value="1"/>
</dbReference>
<keyword evidence="2" id="KW-0521">NADP</keyword>
<keyword evidence="3" id="KW-0560">Oxidoreductase</keyword>
<feature type="domain" description="NADP-dependent oxidoreductase" evidence="4">
    <location>
        <begin position="19"/>
        <end position="247"/>
    </location>
</feature>
<dbReference type="RefSeq" id="WP_310930072.1">
    <property type="nucleotide sequence ID" value="NZ_JAMQOQ010000005.1"/>
</dbReference>
<evidence type="ECO:0000256" key="3">
    <source>
        <dbReference type="ARBA" id="ARBA00023002"/>
    </source>
</evidence>
<evidence type="ECO:0000256" key="2">
    <source>
        <dbReference type="ARBA" id="ARBA00022857"/>
    </source>
</evidence>
<organism evidence="5 6">
    <name type="scientific">Halogeometricum luteum</name>
    <dbReference type="NCBI Taxonomy" id="2950537"/>
    <lineage>
        <taxon>Archaea</taxon>
        <taxon>Methanobacteriati</taxon>
        <taxon>Methanobacteriota</taxon>
        <taxon>Stenosarchaea group</taxon>
        <taxon>Halobacteria</taxon>
        <taxon>Halobacteriales</taxon>
        <taxon>Haloferacaceae</taxon>
        <taxon>Halogeometricum</taxon>
    </lineage>
</organism>
<dbReference type="EMBL" id="JAMQOQ010000005">
    <property type="protein sequence ID" value="MDS0296087.1"/>
    <property type="molecule type" value="Genomic_DNA"/>
</dbReference>
<dbReference type="Gene3D" id="3.20.20.100">
    <property type="entry name" value="NADP-dependent oxidoreductase domain"/>
    <property type="match status" value="1"/>
</dbReference>
<comment type="caution">
    <text evidence="5">The sequence shown here is derived from an EMBL/GenBank/DDBJ whole genome shotgun (WGS) entry which is preliminary data.</text>
</comment>
<gene>
    <name evidence="5" type="ORF">NDI79_18080</name>
</gene>
<dbReference type="InterPro" id="IPR036812">
    <property type="entry name" value="NAD(P)_OxRdtase_dom_sf"/>
</dbReference>
<evidence type="ECO:0000259" key="4">
    <source>
        <dbReference type="Pfam" id="PF00248"/>
    </source>
</evidence>
<dbReference type="PRINTS" id="PR00069">
    <property type="entry name" value="ALDKETRDTASE"/>
</dbReference>
<dbReference type="PANTHER" id="PTHR43827">
    <property type="entry name" value="2,5-DIKETO-D-GLUCONIC ACID REDUCTASE"/>
    <property type="match status" value="1"/>
</dbReference>
<evidence type="ECO:0000313" key="5">
    <source>
        <dbReference type="EMBL" id="MDS0296087.1"/>
    </source>
</evidence>
<comment type="similarity">
    <text evidence="1">Belongs to the aldo/keto reductase family.</text>
</comment>
<reference evidence="5 6" key="1">
    <citation type="submission" date="2022-06" db="EMBL/GenBank/DDBJ databases">
        <title>Halogeometricum sp. a new haloarchaeum isolate from saline soil.</title>
        <authorList>
            <person name="Strakova D."/>
            <person name="Galisteo C."/>
            <person name="Sanchez-Porro C."/>
            <person name="Ventosa A."/>
        </authorList>
    </citation>
    <scope>NUCLEOTIDE SEQUENCE [LARGE SCALE GENOMIC DNA]</scope>
    <source>
        <strain evidence="6">S3BR25-2</strain>
    </source>
</reference>